<feature type="transmembrane region" description="Helical" evidence="2">
    <location>
        <begin position="32"/>
        <end position="57"/>
    </location>
</feature>
<dbReference type="AlphaFoldDB" id="A0AAV1MVH8"/>
<accession>A0AAV1MVH8</accession>
<keyword evidence="2" id="KW-0472">Membrane</keyword>
<dbReference type="GO" id="GO:0004061">
    <property type="term" value="F:arylformamidase activity"/>
    <property type="evidence" value="ECO:0007669"/>
    <property type="project" value="TreeGrafter"/>
</dbReference>
<feature type="domain" description="BD-FAE-like" evidence="3">
    <location>
        <begin position="126"/>
        <end position="342"/>
    </location>
</feature>
<keyword evidence="5" id="KW-1185">Reference proteome</keyword>
<name>A0AAV1MVH8_SCOSC</name>
<sequence length="393" mass="44601">METLQTATVHRIVICSEAPRLNYIMSGLKCRVSLPVAVGAVLVGVPYSISLAAQWLYGWPNKPGYKKYIEALRPRRIYCLTRAVLETLKYLQYGRLYFQWKSWYKNDENRKHYEKGITFGRRSNKLDLYHPPTLGKSEDVPTPLVVFIYGGAWGSGDRSIYCLLARQMAEELGATVVCPDYCTYPKGNVLGMVQDIADCLVWAQESGQKFNFNKDKIVLIGHSAGAHLCALTTLFLIDSREELFIEARKLQDITCAIRGVIGLSGVYNIMDHYEHEQKRAVEYVSTMHKAMNGVGNFPYYSPTHLLEKLSQDKLSRVPPFALLHGTTDIIVPVESSTKFSELLTSVSVKVSLYLLPKVDHTEIVTDLMAPERRFYNPIYTCIKQEYRNLLGTC</sequence>
<dbReference type="PANTHER" id="PTHR48081">
    <property type="entry name" value="AB HYDROLASE SUPERFAMILY PROTEIN C4A8.06C"/>
    <property type="match status" value="1"/>
</dbReference>
<dbReference type="Proteomes" id="UP001314229">
    <property type="component" value="Unassembled WGS sequence"/>
</dbReference>
<reference evidence="4 5" key="1">
    <citation type="submission" date="2024-01" db="EMBL/GenBank/DDBJ databases">
        <authorList>
            <person name="Alioto T."/>
            <person name="Alioto T."/>
            <person name="Gomez Garrido J."/>
        </authorList>
    </citation>
    <scope>NUCLEOTIDE SEQUENCE [LARGE SCALE GENOMIC DNA]</scope>
</reference>
<dbReference type="InterPro" id="IPR029058">
    <property type="entry name" value="AB_hydrolase_fold"/>
</dbReference>
<dbReference type="SUPFAM" id="SSF53474">
    <property type="entry name" value="alpha/beta-Hydrolases"/>
    <property type="match status" value="1"/>
</dbReference>
<evidence type="ECO:0000256" key="2">
    <source>
        <dbReference type="SAM" id="Phobius"/>
    </source>
</evidence>
<evidence type="ECO:0000259" key="3">
    <source>
        <dbReference type="Pfam" id="PF20434"/>
    </source>
</evidence>
<dbReference type="InterPro" id="IPR049492">
    <property type="entry name" value="BD-FAE-like_dom"/>
</dbReference>
<dbReference type="Pfam" id="PF20434">
    <property type="entry name" value="BD-FAE"/>
    <property type="match status" value="1"/>
</dbReference>
<keyword evidence="2" id="KW-0812">Transmembrane</keyword>
<protein>
    <submittedName>
        <fullName evidence="4">Uncharacterized protein si:dkey-193c22.1</fullName>
    </submittedName>
</protein>
<keyword evidence="1" id="KW-0378">Hydrolase</keyword>
<dbReference type="Gene3D" id="3.40.50.1820">
    <property type="entry name" value="alpha/beta hydrolase"/>
    <property type="match status" value="1"/>
</dbReference>
<evidence type="ECO:0000313" key="5">
    <source>
        <dbReference type="Proteomes" id="UP001314229"/>
    </source>
</evidence>
<proteinExistence type="predicted"/>
<organism evidence="4 5">
    <name type="scientific">Scomber scombrus</name>
    <name type="common">Atlantic mackerel</name>
    <name type="synonym">Scomber vernalis</name>
    <dbReference type="NCBI Taxonomy" id="13677"/>
    <lineage>
        <taxon>Eukaryota</taxon>
        <taxon>Metazoa</taxon>
        <taxon>Chordata</taxon>
        <taxon>Craniata</taxon>
        <taxon>Vertebrata</taxon>
        <taxon>Euteleostomi</taxon>
        <taxon>Actinopterygii</taxon>
        <taxon>Neopterygii</taxon>
        <taxon>Teleostei</taxon>
        <taxon>Neoteleostei</taxon>
        <taxon>Acanthomorphata</taxon>
        <taxon>Pelagiaria</taxon>
        <taxon>Scombriformes</taxon>
        <taxon>Scombridae</taxon>
        <taxon>Scomber</taxon>
    </lineage>
</organism>
<gene>
    <name evidence="4" type="ORF">FSCOSCO3_A028784</name>
</gene>
<dbReference type="EMBL" id="CAWUFR010000004">
    <property type="protein sequence ID" value="CAK6950795.1"/>
    <property type="molecule type" value="Genomic_DNA"/>
</dbReference>
<keyword evidence="2" id="KW-1133">Transmembrane helix</keyword>
<evidence type="ECO:0000313" key="4">
    <source>
        <dbReference type="EMBL" id="CAK6950795.1"/>
    </source>
</evidence>
<dbReference type="InterPro" id="IPR050300">
    <property type="entry name" value="GDXG_lipolytic_enzyme"/>
</dbReference>
<evidence type="ECO:0000256" key="1">
    <source>
        <dbReference type="ARBA" id="ARBA00022801"/>
    </source>
</evidence>
<dbReference type="PANTHER" id="PTHR48081:SF33">
    <property type="entry name" value="KYNURENINE FORMAMIDASE"/>
    <property type="match status" value="1"/>
</dbReference>
<comment type="caution">
    <text evidence="4">The sequence shown here is derived from an EMBL/GenBank/DDBJ whole genome shotgun (WGS) entry which is preliminary data.</text>
</comment>